<sequence length="111" mass="12297">MTGSNKVLVYHYRHNGSPIIKDGLATIKQEELDQILRDHPTLHSKSKRIPRGVMAVEILQRDLLTPAQATRFDRYPNADANVAGLTLPLYVVLGSAFAGKYAELVILSTKV</sequence>
<evidence type="ECO:0000313" key="1">
    <source>
        <dbReference type="EMBL" id="TKA80700.1"/>
    </source>
</evidence>
<dbReference type="EMBL" id="NAJQ01000065">
    <property type="protein sequence ID" value="TKA80700.1"/>
    <property type="molecule type" value="Genomic_DNA"/>
</dbReference>
<protein>
    <submittedName>
        <fullName evidence="1">Uncharacterized protein</fullName>
    </submittedName>
</protein>
<gene>
    <name evidence="1" type="ORF">B0A55_03697</name>
</gene>
<comment type="caution">
    <text evidence="1">The sequence shown here is derived from an EMBL/GenBank/DDBJ whole genome shotgun (WGS) entry which is preliminary data.</text>
</comment>
<reference evidence="1 2" key="1">
    <citation type="submission" date="2017-03" db="EMBL/GenBank/DDBJ databases">
        <title>Genomes of endolithic fungi from Antarctica.</title>
        <authorList>
            <person name="Coleine C."/>
            <person name="Masonjones S."/>
            <person name="Stajich J.E."/>
        </authorList>
    </citation>
    <scope>NUCLEOTIDE SEQUENCE [LARGE SCALE GENOMIC DNA]</scope>
    <source>
        <strain evidence="1 2">CCFEE 5184</strain>
    </source>
</reference>
<dbReference type="Proteomes" id="UP000309340">
    <property type="component" value="Unassembled WGS sequence"/>
</dbReference>
<name>A0A4U0XSR8_9PEZI</name>
<evidence type="ECO:0000313" key="2">
    <source>
        <dbReference type="Proteomes" id="UP000309340"/>
    </source>
</evidence>
<keyword evidence="2" id="KW-1185">Reference proteome</keyword>
<proteinExistence type="predicted"/>
<accession>A0A4U0XSR8</accession>
<dbReference type="AlphaFoldDB" id="A0A4U0XSR8"/>
<dbReference type="OrthoDB" id="3913028at2759"/>
<organism evidence="1 2">
    <name type="scientific">Friedmanniomyces simplex</name>
    <dbReference type="NCBI Taxonomy" id="329884"/>
    <lineage>
        <taxon>Eukaryota</taxon>
        <taxon>Fungi</taxon>
        <taxon>Dikarya</taxon>
        <taxon>Ascomycota</taxon>
        <taxon>Pezizomycotina</taxon>
        <taxon>Dothideomycetes</taxon>
        <taxon>Dothideomycetidae</taxon>
        <taxon>Mycosphaerellales</taxon>
        <taxon>Teratosphaeriaceae</taxon>
        <taxon>Friedmanniomyces</taxon>
    </lineage>
</organism>